<protein>
    <recommendedName>
        <fullName evidence="2">PAS domain-containing protein</fullName>
    </recommendedName>
</protein>
<dbReference type="SUPFAM" id="SSF55785">
    <property type="entry name" value="PYP-like sensor domain (PAS domain)"/>
    <property type="match status" value="2"/>
</dbReference>
<dbReference type="CDD" id="cd00130">
    <property type="entry name" value="PAS"/>
    <property type="match status" value="1"/>
</dbReference>
<evidence type="ECO:0000259" key="2">
    <source>
        <dbReference type="Pfam" id="PF13426"/>
    </source>
</evidence>
<feature type="region of interest" description="Disordered" evidence="1">
    <location>
        <begin position="370"/>
        <end position="433"/>
    </location>
</feature>
<feature type="compositionally biased region" description="Low complexity" evidence="1">
    <location>
        <begin position="370"/>
        <end position="384"/>
    </location>
</feature>
<dbReference type="InterPro" id="IPR035965">
    <property type="entry name" value="PAS-like_dom_sf"/>
</dbReference>
<keyword evidence="4" id="KW-1185">Reference proteome</keyword>
<reference evidence="3" key="1">
    <citation type="submission" date="2023-01" db="EMBL/GenBank/DDBJ databases">
        <title>Genome assembly of the deep-sea coral Lophelia pertusa.</title>
        <authorList>
            <person name="Herrera S."/>
            <person name="Cordes E."/>
        </authorList>
    </citation>
    <scope>NUCLEOTIDE SEQUENCE</scope>
    <source>
        <strain evidence="3">USNM1676648</strain>
        <tissue evidence="3">Polyp</tissue>
    </source>
</reference>
<organism evidence="3 4">
    <name type="scientific">Desmophyllum pertusum</name>
    <dbReference type="NCBI Taxonomy" id="174260"/>
    <lineage>
        <taxon>Eukaryota</taxon>
        <taxon>Metazoa</taxon>
        <taxon>Cnidaria</taxon>
        <taxon>Anthozoa</taxon>
        <taxon>Hexacorallia</taxon>
        <taxon>Scleractinia</taxon>
        <taxon>Caryophylliina</taxon>
        <taxon>Caryophylliidae</taxon>
        <taxon>Desmophyllum</taxon>
    </lineage>
</organism>
<dbReference type="AlphaFoldDB" id="A0A9W9YPN8"/>
<comment type="caution">
    <text evidence="3">The sequence shown here is derived from an EMBL/GenBank/DDBJ whole genome shotgun (WGS) entry which is preliminary data.</text>
</comment>
<dbReference type="InterPro" id="IPR000014">
    <property type="entry name" value="PAS"/>
</dbReference>
<gene>
    <name evidence="3" type="ORF">OS493_014536</name>
</gene>
<feature type="domain" description="PAS" evidence="2">
    <location>
        <begin position="2"/>
        <end position="39"/>
    </location>
</feature>
<feature type="region of interest" description="Disordered" evidence="1">
    <location>
        <begin position="253"/>
        <end position="273"/>
    </location>
</feature>
<dbReference type="EMBL" id="MU827308">
    <property type="protein sequence ID" value="KAJ7361890.1"/>
    <property type="molecule type" value="Genomic_DNA"/>
</dbReference>
<evidence type="ECO:0000313" key="4">
    <source>
        <dbReference type="Proteomes" id="UP001163046"/>
    </source>
</evidence>
<dbReference type="Proteomes" id="UP001163046">
    <property type="component" value="Unassembled WGS sequence"/>
</dbReference>
<evidence type="ECO:0000256" key="1">
    <source>
        <dbReference type="SAM" id="MobiDB-lite"/>
    </source>
</evidence>
<feature type="compositionally biased region" description="Basic and acidic residues" evidence="1">
    <location>
        <begin position="396"/>
        <end position="410"/>
    </location>
</feature>
<sequence length="447" mass="49405">MAAELFGYSTQQLIGIKMSQLFADVSKEKQEALVEQHIEASGAVVMVNGKVLEAVDSCGIVFPVSVWMKKLTWEEEPRCITVLEPVERKTAMVLFDREGTIVDCDQDLSFLYGYHVPSDLVGVSITKLIPALVLPTGKDMDKHVKKQRATGRTRDGATFPLSITLKPKYGKDLKKLDRDKDFTDDELFYKGMVWVFANISGLVTFTPDGVIHSCNHNFSLMLFGYPEEELIGKPLTDLIPNFYDDMDDDIDDSSMPLPPFDDEDDEFEDDDDDFILEKDRKSTVIYSRELDSKASYYSGGSLDGKNLDDSVTSSLSTSTGLSSSHSTVESITCKTNRSGSRDLQLPAMNSSTFLDKESMVANFGDSKVGNSLSESSVPSLESGPFTPVTNAEDSGIDDRSGSLEKVRLEIGEEEQDEPVGRDGPVAVSSPATQLRHLQKITEMRMNL</sequence>
<name>A0A9W9YPN8_9CNID</name>
<feature type="region of interest" description="Disordered" evidence="1">
    <location>
        <begin position="309"/>
        <end position="344"/>
    </location>
</feature>
<accession>A0A9W9YPN8</accession>
<feature type="domain" description="PAS" evidence="2">
    <location>
        <begin position="91"/>
        <end position="168"/>
    </location>
</feature>
<feature type="compositionally biased region" description="Acidic residues" evidence="1">
    <location>
        <begin position="260"/>
        <end position="273"/>
    </location>
</feature>
<proteinExistence type="predicted"/>
<dbReference type="OrthoDB" id="10252171at2759"/>
<feature type="compositionally biased region" description="Low complexity" evidence="1">
    <location>
        <begin position="310"/>
        <end position="330"/>
    </location>
</feature>
<dbReference type="Pfam" id="PF13426">
    <property type="entry name" value="PAS_9"/>
    <property type="match status" value="3"/>
</dbReference>
<evidence type="ECO:0000313" key="3">
    <source>
        <dbReference type="EMBL" id="KAJ7361890.1"/>
    </source>
</evidence>
<dbReference type="Gene3D" id="3.30.450.20">
    <property type="entry name" value="PAS domain"/>
    <property type="match status" value="3"/>
</dbReference>
<feature type="domain" description="PAS" evidence="2">
    <location>
        <begin position="206"/>
        <end position="245"/>
    </location>
</feature>